<sequence length="213" mass="23719">MSFILEKSSSFDGLTEAVPGIRINIREIMMISEKARQHNCSMPFPIRYFGSDEAISVGTEIALDKKRDAKAPSVGDARCTITPQTPSTATSKRSVYQELVETTNRNNWKLIQLAVALPKMIDNTTTNAMRGLVAKVDSLNLRVGLIEGTVTNMQAEVEKWKGKAHMGDGAHTIDELTARMNGNAVEVRVIVEIRRLMWSCRGLCLSPTFWMME</sequence>
<name>A0AAN8TKF6_SOLBU</name>
<dbReference type="Proteomes" id="UP001371456">
    <property type="component" value="Unassembled WGS sequence"/>
</dbReference>
<organism evidence="1 2">
    <name type="scientific">Solanum bulbocastanum</name>
    <name type="common">Wild potato</name>
    <dbReference type="NCBI Taxonomy" id="147425"/>
    <lineage>
        <taxon>Eukaryota</taxon>
        <taxon>Viridiplantae</taxon>
        <taxon>Streptophyta</taxon>
        <taxon>Embryophyta</taxon>
        <taxon>Tracheophyta</taxon>
        <taxon>Spermatophyta</taxon>
        <taxon>Magnoliopsida</taxon>
        <taxon>eudicotyledons</taxon>
        <taxon>Gunneridae</taxon>
        <taxon>Pentapetalae</taxon>
        <taxon>asterids</taxon>
        <taxon>lamiids</taxon>
        <taxon>Solanales</taxon>
        <taxon>Solanaceae</taxon>
        <taxon>Solanoideae</taxon>
        <taxon>Solaneae</taxon>
        <taxon>Solanum</taxon>
    </lineage>
</organism>
<gene>
    <name evidence="1" type="ORF">RDI58_013173</name>
</gene>
<reference evidence="1 2" key="1">
    <citation type="submission" date="2024-02" db="EMBL/GenBank/DDBJ databases">
        <title>de novo genome assembly of Solanum bulbocastanum strain 11H21.</title>
        <authorList>
            <person name="Hosaka A.J."/>
        </authorList>
    </citation>
    <scope>NUCLEOTIDE SEQUENCE [LARGE SCALE GENOMIC DNA]</scope>
    <source>
        <tissue evidence="1">Young leaves</tissue>
    </source>
</reference>
<accession>A0AAN8TKF6</accession>
<comment type="caution">
    <text evidence="1">The sequence shown here is derived from an EMBL/GenBank/DDBJ whole genome shotgun (WGS) entry which is preliminary data.</text>
</comment>
<dbReference type="EMBL" id="JBANQN010000005">
    <property type="protein sequence ID" value="KAK6789374.1"/>
    <property type="molecule type" value="Genomic_DNA"/>
</dbReference>
<evidence type="ECO:0000313" key="1">
    <source>
        <dbReference type="EMBL" id="KAK6789374.1"/>
    </source>
</evidence>
<dbReference type="AlphaFoldDB" id="A0AAN8TKF6"/>
<protein>
    <submittedName>
        <fullName evidence="1">Uncharacterized protein</fullName>
    </submittedName>
</protein>
<evidence type="ECO:0000313" key="2">
    <source>
        <dbReference type="Proteomes" id="UP001371456"/>
    </source>
</evidence>
<keyword evidence="2" id="KW-1185">Reference proteome</keyword>
<proteinExistence type="predicted"/>